<dbReference type="PROSITE" id="PS01124">
    <property type="entry name" value="HTH_ARAC_FAMILY_2"/>
    <property type="match status" value="1"/>
</dbReference>
<keyword evidence="2" id="KW-0238">DNA-binding</keyword>
<dbReference type="PATRIC" id="fig|1121098.3.peg.1424"/>
<reference evidence="5 6" key="1">
    <citation type="submission" date="2013-04" db="EMBL/GenBank/DDBJ databases">
        <title>The Genome Sequence of Bacteroides massiliensis DSM 17679.</title>
        <authorList>
            <consortium name="The Broad Institute Genomics Platform"/>
            <person name="Earl A."/>
            <person name="Ward D."/>
            <person name="Feldgarden M."/>
            <person name="Gevers D."/>
            <person name="Martens E."/>
            <person name="Fenner L."/>
            <person name="Roux V."/>
            <person name="Mallet M.N."/>
            <person name="Raoult D."/>
            <person name="Walker B."/>
            <person name="Young S."/>
            <person name="Zeng Q."/>
            <person name="Gargeya S."/>
            <person name="Fitzgerald M."/>
            <person name="Haas B."/>
            <person name="Abouelleil A."/>
            <person name="Allen A.W."/>
            <person name="Alvarado L."/>
            <person name="Arachchi H.M."/>
            <person name="Berlin A.M."/>
            <person name="Chapman S.B."/>
            <person name="Gainer-Dewar J."/>
            <person name="Goldberg J."/>
            <person name="Griggs A."/>
            <person name="Gujja S."/>
            <person name="Hansen M."/>
            <person name="Howarth C."/>
            <person name="Imamovic A."/>
            <person name="Ireland A."/>
            <person name="Larimer J."/>
            <person name="McCowan C."/>
            <person name="Murphy C."/>
            <person name="Pearson M."/>
            <person name="Poon T.W."/>
            <person name="Priest M."/>
            <person name="Roberts A."/>
            <person name="Saif S."/>
            <person name="Shea T."/>
            <person name="Sisk P."/>
            <person name="Sykes S."/>
            <person name="Wortman J."/>
            <person name="Nusbaum C."/>
            <person name="Birren B."/>
        </authorList>
    </citation>
    <scope>NUCLEOTIDE SEQUENCE [LARGE SCALE GENOMIC DNA]</scope>
    <source>
        <strain evidence="6">B84634 / Timone 84634 / DSM 17679 / JCM 13223</strain>
    </source>
</reference>
<dbReference type="Proteomes" id="UP000017831">
    <property type="component" value="Unassembled WGS sequence"/>
</dbReference>
<dbReference type="InterPro" id="IPR009057">
    <property type="entry name" value="Homeodomain-like_sf"/>
</dbReference>
<accession>U6RGY0</accession>
<feature type="domain" description="HTH araC/xylS-type" evidence="4">
    <location>
        <begin position="195"/>
        <end position="297"/>
    </location>
</feature>
<gene>
    <name evidence="5" type="ORF">HMPREF1534_01402</name>
</gene>
<dbReference type="RefSeq" id="WP_005938919.1">
    <property type="nucleotide sequence ID" value="NZ_KB890386.1"/>
</dbReference>
<dbReference type="PANTHER" id="PTHR43280">
    <property type="entry name" value="ARAC-FAMILY TRANSCRIPTIONAL REGULATOR"/>
    <property type="match status" value="1"/>
</dbReference>
<dbReference type="SUPFAM" id="SSF46689">
    <property type="entry name" value="Homeodomain-like"/>
    <property type="match status" value="1"/>
</dbReference>
<evidence type="ECO:0000256" key="3">
    <source>
        <dbReference type="ARBA" id="ARBA00023163"/>
    </source>
</evidence>
<dbReference type="AlphaFoldDB" id="U6RGY0"/>
<dbReference type="SMART" id="SM00342">
    <property type="entry name" value="HTH_ARAC"/>
    <property type="match status" value="1"/>
</dbReference>
<organism evidence="5 6">
    <name type="scientific">Phocaeicola massiliensis B84634 = Timone 84634 = DSM 17679 = JCM 13223</name>
    <dbReference type="NCBI Taxonomy" id="1121098"/>
    <lineage>
        <taxon>Bacteria</taxon>
        <taxon>Pseudomonadati</taxon>
        <taxon>Bacteroidota</taxon>
        <taxon>Bacteroidia</taxon>
        <taxon>Bacteroidales</taxon>
        <taxon>Bacteroidaceae</taxon>
        <taxon>Phocaeicola</taxon>
    </lineage>
</organism>
<dbReference type="eggNOG" id="COG2169">
    <property type="taxonomic scope" value="Bacteria"/>
</dbReference>
<evidence type="ECO:0000313" key="5">
    <source>
        <dbReference type="EMBL" id="EOA55770.1"/>
    </source>
</evidence>
<evidence type="ECO:0000256" key="1">
    <source>
        <dbReference type="ARBA" id="ARBA00023015"/>
    </source>
</evidence>
<dbReference type="GO" id="GO:0043565">
    <property type="term" value="F:sequence-specific DNA binding"/>
    <property type="evidence" value="ECO:0007669"/>
    <property type="project" value="InterPro"/>
</dbReference>
<proteinExistence type="predicted"/>
<dbReference type="OrthoDB" id="1372329at2"/>
<dbReference type="InterPro" id="IPR018060">
    <property type="entry name" value="HTH_AraC"/>
</dbReference>
<name>U6RGY0_9BACT</name>
<dbReference type="Pfam" id="PF12833">
    <property type="entry name" value="HTH_18"/>
    <property type="match status" value="1"/>
</dbReference>
<evidence type="ECO:0000259" key="4">
    <source>
        <dbReference type="PROSITE" id="PS01124"/>
    </source>
</evidence>
<keyword evidence="1" id="KW-0805">Transcription regulation</keyword>
<comment type="caution">
    <text evidence="5">The sequence shown here is derived from an EMBL/GenBank/DDBJ whole genome shotgun (WGS) entry which is preliminary data.</text>
</comment>
<dbReference type="STRING" id="1121098.HMPREF1534_01402"/>
<keyword evidence="3" id="KW-0804">Transcription</keyword>
<sequence>MEKGIIKNVSIEDFKTNENFVNYVDDDFMVINSLENVPYSNGTVRLNCFLLISCLEGSIQLDMNDKTYQLQKDDLIFGLPSVIISHTMLSPQHKISIIGFSTQFLQRVFKMGKNEWNTATYLRNNPIKHVEGNKYIIFRYYEDLIMTKINSEPHPYHRESMKYIFSSILCEIIAIVTKEVPKDETENKNETKQHEYIFRRFIEKLSKDNGMHRSVSYYADALFYTPKYLSKVIKDACGKNPSTLINEYTMEHIKYQLRNSDKSIKEIAEEFNFPNQSFFGKYVKAHLGVSPQQYRDEKEK</sequence>
<evidence type="ECO:0000256" key="2">
    <source>
        <dbReference type="ARBA" id="ARBA00023125"/>
    </source>
</evidence>
<protein>
    <recommendedName>
        <fullName evidence="4">HTH araC/xylS-type domain-containing protein</fullName>
    </recommendedName>
</protein>
<dbReference type="Gene3D" id="1.10.10.60">
    <property type="entry name" value="Homeodomain-like"/>
    <property type="match status" value="1"/>
</dbReference>
<keyword evidence="6" id="KW-1185">Reference proteome</keyword>
<dbReference type="GO" id="GO:0003700">
    <property type="term" value="F:DNA-binding transcription factor activity"/>
    <property type="evidence" value="ECO:0007669"/>
    <property type="project" value="InterPro"/>
</dbReference>
<dbReference type="PANTHER" id="PTHR43280:SF32">
    <property type="entry name" value="TRANSCRIPTIONAL REGULATORY PROTEIN"/>
    <property type="match status" value="1"/>
</dbReference>
<dbReference type="GeneID" id="60062602"/>
<evidence type="ECO:0000313" key="6">
    <source>
        <dbReference type="Proteomes" id="UP000017831"/>
    </source>
</evidence>
<dbReference type="EMBL" id="AQHY01000017">
    <property type="protein sequence ID" value="EOA55770.1"/>
    <property type="molecule type" value="Genomic_DNA"/>
</dbReference>
<dbReference type="HOGENOM" id="CLU_000445_88_2_10"/>